<keyword evidence="5" id="KW-1185">Reference proteome</keyword>
<dbReference type="SUPFAM" id="SSF51905">
    <property type="entry name" value="FAD/NAD(P)-binding domain"/>
    <property type="match status" value="1"/>
</dbReference>
<dbReference type="SUPFAM" id="SSF54373">
    <property type="entry name" value="FAD-linked reductases, C-terminal domain"/>
    <property type="match status" value="1"/>
</dbReference>
<comment type="caution">
    <text evidence="4">The sequence shown here is derived from an EMBL/GenBank/DDBJ whole genome shotgun (WGS) entry which is preliminary data.</text>
</comment>
<feature type="domain" description="Amine oxidase" evidence="3">
    <location>
        <begin position="97"/>
        <end position="347"/>
    </location>
</feature>
<dbReference type="GO" id="GO:0016491">
    <property type="term" value="F:oxidoreductase activity"/>
    <property type="evidence" value="ECO:0007669"/>
    <property type="project" value="InterPro"/>
</dbReference>
<evidence type="ECO:0000256" key="2">
    <source>
        <dbReference type="SAM" id="Phobius"/>
    </source>
</evidence>
<reference evidence="4 5" key="1">
    <citation type="submission" date="2019-07" db="EMBL/GenBank/DDBJ databases">
        <title>Genomic Encyclopedia of Archaeal and Bacterial Type Strains, Phase II (KMG-II): from individual species to whole genera.</title>
        <authorList>
            <person name="Goeker M."/>
        </authorList>
    </citation>
    <scope>NUCLEOTIDE SEQUENCE [LARGE SCALE GENOMIC DNA]</scope>
    <source>
        <strain evidence="4 5">DSM 21935</strain>
    </source>
</reference>
<evidence type="ECO:0000313" key="4">
    <source>
        <dbReference type="EMBL" id="TYP95347.1"/>
    </source>
</evidence>
<name>A0A5D3YNI9_9BACT</name>
<dbReference type="Gene3D" id="3.50.50.60">
    <property type="entry name" value="FAD/NAD(P)-binding domain"/>
    <property type="match status" value="2"/>
</dbReference>
<organism evidence="4 5">
    <name type="scientific">Fodinibius salinus</name>
    <dbReference type="NCBI Taxonomy" id="860790"/>
    <lineage>
        <taxon>Bacteria</taxon>
        <taxon>Pseudomonadati</taxon>
        <taxon>Balneolota</taxon>
        <taxon>Balneolia</taxon>
        <taxon>Balneolales</taxon>
        <taxon>Balneolaceae</taxon>
        <taxon>Fodinibius</taxon>
    </lineage>
</organism>
<protein>
    <submittedName>
        <fullName evidence="4">Monoamine oxidase</fullName>
    </submittedName>
</protein>
<dbReference type="EMBL" id="VNHY01000001">
    <property type="protein sequence ID" value="TYP95347.1"/>
    <property type="molecule type" value="Genomic_DNA"/>
</dbReference>
<proteinExistence type="inferred from homology"/>
<dbReference type="Proteomes" id="UP000324595">
    <property type="component" value="Unassembled WGS sequence"/>
</dbReference>
<dbReference type="Pfam" id="PF01593">
    <property type="entry name" value="Amino_oxidase"/>
    <property type="match status" value="2"/>
</dbReference>
<dbReference type="PRINTS" id="PR00420">
    <property type="entry name" value="RNGMNOXGNASE"/>
</dbReference>
<evidence type="ECO:0000256" key="1">
    <source>
        <dbReference type="ARBA" id="ARBA00005995"/>
    </source>
</evidence>
<comment type="similarity">
    <text evidence="1">Belongs to the flavin monoamine oxidase family.</text>
</comment>
<gene>
    <name evidence="4" type="ORF">LX73_0647</name>
</gene>
<keyword evidence="2" id="KW-0472">Membrane</keyword>
<keyword evidence="2" id="KW-1133">Transmembrane helix</keyword>
<accession>A0A5D3YNI9</accession>
<dbReference type="AlphaFoldDB" id="A0A5D3YNI9"/>
<dbReference type="InterPro" id="IPR050703">
    <property type="entry name" value="Flavin_MAO"/>
</dbReference>
<dbReference type="PANTHER" id="PTHR43563">
    <property type="entry name" value="AMINE OXIDASE"/>
    <property type="match status" value="1"/>
</dbReference>
<dbReference type="InterPro" id="IPR002937">
    <property type="entry name" value="Amino_oxidase"/>
</dbReference>
<dbReference type="RefSeq" id="WP_148898019.1">
    <property type="nucleotide sequence ID" value="NZ_VNHY01000001.1"/>
</dbReference>
<dbReference type="PANTHER" id="PTHR43563:SF1">
    <property type="entry name" value="AMINE OXIDASE [FLAVIN-CONTAINING] B"/>
    <property type="match status" value="1"/>
</dbReference>
<evidence type="ECO:0000313" key="5">
    <source>
        <dbReference type="Proteomes" id="UP000324595"/>
    </source>
</evidence>
<dbReference type="OrthoDB" id="56323at2"/>
<dbReference type="InterPro" id="IPR036188">
    <property type="entry name" value="FAD/NAD-bd_sf"/>
</dbReference>
<sequence>MKTSNIVIIGGGFSGLLIAYLLQKEGLRPQIIEARNRLGGRIYTLRSDDEPPIEMGATWLGKKHRHLLDLLDDLGIDIYQQYMGDKGYYEPMSVSPPQLVDLPPNEEPSYRIAGGTDNVIQTLEEGLDQRQIHIDQAVQTIRQTDTKLVIETENDLFKADVAISTLPPKLLVDNVDFSPSLPEELTHIASQTHTWMAESIKVALTFDEPFWRNTDSSGTIFSNVGPVSEMYDHSTDNQYALKGFMNNDYQAVSREERKQLVIEQLRRFYGGKVDSYQSYRELVWQKEPFSYSNYEQPIVPHQHNGHAIFQKAFLDKRLLIAGSETATEFPGYMDGVVESAHRAVRQLKQSLSSL</sequence>
<feature type="transmembrane region" description="Helical" evidence="2">
    <location>
        <begin position="6"/>
        <end position="22"/>
    </location>
</feature>
<keyword evidence="2" id="KW-0812">Transmembrane</keyword>
<feature type="domain" description="Amine oxidase" evidence="3">
    <location>
        <begin position="13"/>
        <end position="82"/>
    </location>
</feature>
<evidence type="ECO:0000259" key="3">
    <source>
        <dbReference type="Pfam" id="PF01593"/>
    </source>
</evidence>